<dbReference type="OrthoDB" id="2019572at2759"/>
<evidence type="ECO:0000256" key="2">
    <source>
        <dbReference type="ARBA" id="ARBA00022676"/>
    </source>
</evidence>
<dbReference type="InterPro" id="IPR044610">
    <property type="entry name" value="GLCAT14A/B/C"/>
</dbReference>
<evidence type="ECO:0000313" key="9">
    <source>
        <dbReference type="Proteomes" id="UP000012073"/>
    </source>
</evidence>
<dbReference type="InterPro" id="IPR003406">
    <property type="entry name" value="Glyco_trans_14"/>
</dbReference>
<dbReference type="RefSeq" id="XP_005710607.1">
    <property type="nucleotide sequence ID" value="XM_005710550.1"/>
</dbReference>
<feature type="region of interest" description="Disordered" evidence="6">
    <location>
        <begin position="380"/>
        <end position="399"/>
    </location>
</feature>
<evidence type="ECO:0000256" key="5">
    <source>
        <dbReference type="ARBA" id="ARBA00023180"/>
    </source>
</evidence>
<keyword evidence="2" id="KW-0328">Glycosyltransferase</keyword>
<dbReference type="GO" id="GO:0015020">
    <property type="term" value="F:glucuronosyltransferase activity"/>
    <property type="evidence" value="ECO:0007669"/>
    <property type="project" value="InterPro"/>
</dbReference>
<protein>
    <submittedName>
        <fullName evidence="8">Xylosyltransferase, family GT14</fullName>
    </submittedName>
</protein>
<feature type="signal peptide" evidence="7">
    <location>
        <begin position="1"/>
        <end position="35"/>
    </location>
</feature>
<sequence>MSWPARAPLPLAPPVRLLLPLLLLLLLLLPAQARAAPVSIAYFLQISEPTLALLPRLLRSVYHDDNLYVVHFDKKIPLWQRRHAETILFKGSPRYKHNVRLLPSEVVTYRGISMVLNLLSAMHLALDAHPDWTYFINLSGSDYPLVSVHNQMSLLASRDFSARNRSFFSFAEPDWWKDSKRFRYDRLYTDTSLSFNDSESAVVDSYSDQPISDVAAFTFAAAEAWMILHRDFASFVLGDSYARRMLLAFAYSLEPEEHFFATVAYNHPRFNTSNVSHSLRHVAWMHHGVHSGQHPYYIDQQEPDGKTWTFREEIENSACFFTRKVRVQDSGLLTYIDTHVNGISDNPNSITVNAYLAKVNKALDCVVDMPNGAYGGNCFGSEKPLKPSPSKPKSKNVKS</sequence>
<proteinExistence type="predicted"/>
<keyword evidence="7" id="KW-0732">Signal</keyword>
<dbReference type="Pfam" id="PF02485">
    <property type="entry name" value="Branch"/>
    <property type="match status" value="1"/>
</dbReference>
<feature type="chain" id="PRO_5004442903" evidence="7">
    <location>
        <begin position="36"/>
        <end position="399"/>
    </location>
</feature>
<dbReference type="GO" id="GO:0016020">
    <property type="term" value="C:membrane"/>
    <property type="evidence" value="ECO:0007669"/>
    <property type="project" value="UniProtKB-SubCell"/>
</dbReference>
<reference evidence="9" key="1">
    <citation type="journal article" date="2013" name="Proc. Natl. Acad. Sci. U.S.A.">
        <title>Genome structure and metabolic features in the red seaweed Chondrus crispus shed light on evolution of the Archaeplastida.</title>
        <authorList>
            <person name="Collen J."/>
            <person name="Porcel B."/>
            <person name="Carre W."/>
            <person name="Ball S.G."/>
            <person name="Chaparro C."/>
            <person name="Tonon T."/>
            <person name="Barbeyron T."/>
            <person name="Michel G."/>
            <person name="Noel B."/>
            <person name="Valentin K."/>
            <person name="Elias M."/>
            <person name="Artiguenave F."/>
            <person name="Arun A."/>
            <person name="Aury J.M."/>
            <person name="Barbosa-Neto J.F."/>
            <person name="Bothwell J.H."/>
            <person name="Bouget F.Y."/>
            <person name="Brillet L."/>
            <person name="Cabello-Hurtado F."/>
            <person name="Capella-Gutierrez S."/>
            <person name="Charrier B."/>
            <person name="Cladiere L."/>
            <person name="Cock J.M."/>
            <person name="Coelho S.M."/>
            <person name="Colleoni C."/>
            <person name="Czjzek M."/>
            <person name="Da Silva C."/>
            <person name="Delage L."/>
            <person name="Denoeud F."/>
            <person name="Deschamps P."/>
            <person name="Dittami S.M."/>
            <person name="Gabaldon T."/>
            <person name="Gachon C.M."/>
            <person name="Groisillier A."/>
            <person name="Herve C."/>
            <person name="Jabbari K."/>
            <person name="Katinka M."/>
            <person name="Kloareg B."/>
            <person name="Kowalczyk N."/>
            <person name="Labadie K."/>
            <person name="Leblanc C."/>
            <person name="Lopez P.J."/>
            <person name="McLachlan D.H."/>
            <person name="Meslet-Cladiere L."/>
            <person name="Moustafa A."/>
            <person name="Nehr Z."/>
            <person name="Nyvall Collen P."/>
            <person name="Panaud O."/>
            <person name="Partensky F."/>
            <person name="Poulain J."/>
            <person name="Rensing S.A."/>
            <person name="Rousvoal S."/>
            <person name="Samson G."/>
            <person name="Symeonidi A."/>
            <person name="Weissenbach J."/>
            <person name="Zambounis A."/>
            <person name="Wincker P."/>
            <person name="Boyen C."/>
        </authorList>
    </citation>
    <scope>NUCLEOTIDE SEQUENCE [LARGE SCALE GENOMIC DNA]</scope>
    <source>
        <strain evidence="9">cv. Stackhouse</strain>
    </source>
</reference>
<comment type="subcellular location">
    <subcellularLocation>
        <location evidence="1">Membrane</location>
        <topology evidence="1">Single-pass type II membrane protein</topology>
    </subcellularLocation>
</comment>
<dbReference type="EMBL" id="HG002154">
    <property type="protein sequence ID" value="CDF40313.1"/>
    <property type="molecule type" value="Genomic_DNA"/>
</dbReference>
<keyword evidence="9" id="KW-1185">Reference proteome</keyword>
<evidence type="ECO:0000256" key="4">
    <source>
        <dbReference type="ARBA" id="ARBA00023136"/>
    </source>
</evidence>
<keyword evidence="5" id="KW-0325">Glycoprotein</keyword>
<keyword evidence="3 8" id="KW-0808">Transferase</keyword>
<evidence type="ECO:0000256" key="7">
    <source>
        <dbReference type="SAM" id="SignalP"/>
    </source>
</evidence>
<evidence type="ECO:0000256" key="1">
    <source>
        <dbReference type="ARBA" id="ARBA00004606"/>
    </source>
</evidence>
<dbReference type="Gramene" id="CDF40313">
    <property type="protein sequence ID" value="CDF40313"/>
    <property type="gene ID" value="CHC_T00010247001"/>
</dbReference>
<dbReference type="KEGG" id="ccp:CHC_T00010247001"/>
<organism evidence="8 9">
    <name type="scientific">Chondrus crispus</name>
    <name type="common">Carrageen Irish moss</name>
    <name type="synonym">Polymorpha crispa</name>
    <dbReference type="NCBI Taxonomy" id="2769"/>
    <lineage>
        <taxon>Eukaryota</taxon>
        <taxon>Rhodophyta</taxon>
        <taxon>Florideophyceae</taxon>
        <taxon>Rhodymeniophycidae</taxon>
        <taxon>Gigartinales</taxon>
        <taxon>Gigartinaceae</taxon>
        <taxon>Chondrus</taxon>
    </lineage>
</organism>
<dbReference type="PANTHER" id="PTHR45719">
    <property type="entry name" value="GLYCOSYLTRANSFERASE"/>
    <property type="match status" value="1"/>
</dbReference>
<accession>R7QRC6</accession>
<name>R7QRC6_CHOCR</name>
<dbReference type="GeneID" id="17318316"/>
<keyword evidence="4" id="KW-0472">Membrane</keyword>
<evidence type="ECO:0000256" key="3">
    <source>
        <dbReference type="ARBA" id="ARBA00022679"/>
    </source>
</evidence>
<evidence type="ECO:0000313" key="8">
    <source>
        <dbReference type="EMBL" id="CDF40313.1"/>
    </source>
</evidence>
<evidence type="ECO:0000256" key="6">
    <source>
        <dbReference type="SAM" id="MobiDB-lite"/>
    </source>
</evidence>
<dbReference type="AlphaFoldDB" id="R7QRC6"/>
<dbReference type="PANTHER" id="PTHR45719:SF3">
    <property type="entry name" value="BETA-GLUCURONOSYLTRANSFERASE GLCAT14A"/>
    <property type="match status" value="1"/>
</dbReference>
<dbReference type="Proteomes" id="UP000012073">
    <property type="component" value="Unassembled WGS sequence"/>
</dbReference>
<gene>
    <name evidence="8" type="ORF">CHC_T00010247001</name>
</gene>